<keyword evidence="5 9" id="KW-0560">Oxidoreductase</keyword>
<evidence type="ECO:0000313" key="11">
    <source>
        <dbReference type="EMBL" id="KAK4062463.1"/>
    </source>
</evidence>
<dbReference type="Gene3D" id="1.10.630.10">
    <property type="entry name" value="Cytochrome P450"/>
    <property type="match status" value="1"/>
</dbReference>
<keyword evidence="12" id="KW-1185">Reference proteome</keyword>
<dbReference type="PRINTS" id="PR00463">
    <property type="entry name" value="EP450I"/>
</dbReference>
<dbReference type="GO" id="GO:0016705">
    <property type="term" value="F:oxidoreductase activity, acting on paired donors, with incorporation or reduction of molecular oxygen"/>
    <property type="evidence" value="ECO:0007669"/>
    <property type="project" value="InterPro"/>
</dbReference>
<keyword evidence="6 8" id="KW-0408">Iron</keyword>
<reference evidence="11" key="1">
    <citation type="submission" date="2023-11" db="EMBL/GenBank/DDBJ databases">
        <title>The genome sequences of three competitors of mushroom-forming fungi.</title>
        <authorList>
            <person name="Beijen E."/>
            <person name="Ohm R.A."/>
        </authorList>
    </citation>
    <scope>NUCLEOTIDE SEQUENCE</scope>
    <source>
        <strain evidence="11">CBS 100526</strain>
    </source>
</reference>
<dbReference type="Proteomes" id="UP001273209">
    <property type="component" value="Unassembled WGS sequence"/>
</dbReference>
<dbReference type="GO" id="GO:0004497">
    <property type="term" value="F:monooxygenase activity"/>
    <property type="evidence" value="ECO:0007669"/>
    <property type="project" value="UniProtKB-KW"/>
</dbReference>
<comment type="cofactor">
    <cofactor evidence="1 8">
        <name>heme</name>
        <dbReference type="ChEBI" id="CHEBI:30413"/>
    </cofactor>
</comment>
<comment type="caution">
    <text evidence="11">The sequence shown here is derived from an EMBL/GenBank/DDBJ whole genome shotgun (WGS) entry which is preliminary data.</text>
</comment>
<dbReference type="InterPro" id="IPR017972">
    <property type="entry name" value="Cyt_P450_CS"/>
</dbReference>
<evidence type="ECO:0000256" key="5">
    <source>
        <dbReference type="ARBA" id="ARBA00023002"/>
    </source>
</evidence>
<evidence type="ECO:0000256" key="1">
    <source>
        <dbReference type="ARBA" id="ARBA00001971"/>
    </source>
</evidence>
<dbReference type="Pfam" id="PF00067">
    <property type="entry name" value="p450"/>
    <property type="match status" value="1"/>
</dbReference>
<feature type="binding site" description="axial binding residue" evidence="8">
    <location>
        <position position="467"/>
    </location>
    <ligand>
        <name>heme</name>
        <dbReference type="ChEBI" id="CHEBI:30413"/>
    </ligand>
    <ligandPart>
        <name>Fe</name>
        <dbReference type="ChEBI" id="CHEBI:18248"/>
    </ligandPart>
</feature>
<evidence type="ECO:0000256" key="8">
    <source>
        <dbReference type="PIRSR" id="PIRSR602401-1"/>
    </source>
</evidence>
<dbReference type="InterPro" id="IPR036396">
    <property type="entry name" value="Cyt_P450_sf"/>
</dbReference>
<evidence type="ECO:0000256" key="2">
    <source>
        <dbReference type="ARBA" id="ARBA00010617"/>
    </source>
</evidence>
<dbReference type="GeneID" id="87924867"/>
<dbReference type="PANTHER" id="PTHR24305:SF157">
    <property type="entry name" value="N-ACETYLTRYPTOPHAN 6-HYDROXYLASE IVOC-RELATED"/>
    <property type="match status" value="1"/>
</dbReference>
<dbReference type="CDD" id="cd11062">
    <property type="entry name" value="CYP58-like"/>
    <property type="match status" value="1"/>
</dbReference>
<dbReference type="PRINTS" id="PR00385">
    <property type="entry name" value="P450"/>
</dbReference>
<protein>
    <recommendedName>
        <fullName evidence="13">Cytochrome P450</fullName>
    </recommendedName>
</protein>
<dbReference type="EMBL" id="JAWRVG010000062">
    <property type="protein sequence ID" value="KAK4062463.1"/>
    <property type="molecule type" value="Genomic_DNA"/>
</dbReference>
<organism evidence="11 12">
    <name type="scientific">Trichoderma aggressivum f. europaeum</name>
    <dbReference type="NCBI Taxonomy" id="173218"/>
    <lineage>
        <taxon>Eukaryota</taxon>
        <taxon>Fungi</taxon>
        <taxon>Dikarya</taxon>
        <taxon>Ascomycota</taxon>
        <taxon>Pezizomycotina</taxon>
        <taxon>Sordariomycetes</taxon>
        <taxon>Hypocreomycetidae</taxon>
        <taxon>Hypocreales</taxon>
        <taxon>Hypocreaceae</taxon>
        <taxon>Trichoderma</taxon>
    </lineage>
</organism>
<comment type="similarity">
    <text evidence="2 9">Belongs to the cytochrome P450 family.</text>
</comment>
<accession>A0AAE1M071</accession>
<feature type="transmembrane region" description="Helical" evidence="10">
    <location>
        <begin position="27"/>
        <end position="48"/>
    </location>
</feature>
<keyword evidence="10" id="KW-0812">Transmembrane</keyword>
<dbReference type="SUPFAM" id="SSF48264">
    <property type="entry name" value="Cytochrome P450"/>
    <property type="match status" value="1"/>
</dbReference>
<sequence>MESWADSAQELLSPLQLGRHGGLARQWGLSAGGVFLATIPVYFVVIILHRLYLSPLGRAGIPGPKLAAITFWYEGYYGGKMFLHVRELHKKYGPVVRITPDEVHFDDPEIIDYIYPQGGRKTDKPEWLHTRTGTPESIFSTVHHDLHRQRRNTVSSFFSPASVHRLQHVLKENLLKLLNRFDEQARSGNIVQVHYAFKALASDLITFYSFDQCMNILDEPDFGKTNFDATDEFFFLTHLGKVFPWLMGLFTTAPNWIIRVLFPNMYSMRARRNWWSDAVQDLKTSPDPQRIKRTIFEGILNSKLPDSDKTDARMAGEAQLVVFAGEGTTAWTMHAALYQILADPIVCKKLRAELTTLSSTDDGIPLLTEAETLPYLSAVIQETIRCHPGVMSRQIRVSPEVPIVYTNKATGKVLSVPPGTVYSMSPLDIHMNPHYFEDPYEFRPERWIENPSLSKYFIGFGRGSRNCLGMALARRELAITLAAIFLKYDLYHGQDGPTMELYDTLRERDIDADTEFIAPFPTPGSKGLQVKFRY</sequence>
<keyword evidence="7 9" id="KW-0503">Monooxygenase</keyword>
<keyword evidence="10" id="KW-1133">Transmembrane helix</keyword>
<evidence type="ECO:0000256" key="9">
    <source>
        <dbReference type="RuleBase" id="RU000461"/>
    </source>
</evidence>
<keyword evidence="10" id="KW-0472">Membrane</keyword>
<evidence type="ECO:0000256" key="10">
    <source>
        <dbReference type="SAM" id="Phobius"/>
    </source>
</evidence>
<evidence type="ECO:0008006" key="13">
    <source>
        <dbReference type="Google" id="ProtNLM"/>
    </source>
</evidence>
<dbReference type="InterPro" id="IPR002401">
    <property type="entry name" value="Cyt_P450_E_grp-I"/>
</dbReference>
<dbReference type="GO" id="GO:0020037">
    <property type="term" value="F:heme binding"/>
    <property type="evidence" value="ECO:0007669"/>
    <property type="project" value="InterPro"/>
</dbReference>
<proteinExistence type="inferred from homology"/>
<dbReference type="RefSeq" id="XP_062751057.1">
    <property type="nucleotide sequence ID" value="XM_062904963.1"/>
</dbReference>
<evidence type="ECO:0000313" key="12">
    <source>
        <dbReference type="Proteomes" id="UP001273209"/>
    </source>
</evidence>
<keyword evidence="4 8" id="KW-0479">Metal-binding</keyword>
<name>A0AAE1M071_9HYPO</name>
<keyword evidence="3 8" id="KW-0349">Heme</keyword>
<evidence type="ECO:0000256" key="7">
    <source>
        <dbReference type="ARBA" id="ARBA00023033"/>
    </source>
</evidence>
<evidence type="ECO:0000256" key="6">
    <source>
        <dbReference type="ARBA" id="ARBA00023004"/>
    </source>
</evidence>
<evidence type="ECO:0000256" key="4">
    <source>
        <dbReference type="ARBA" id="ARBA00022723"/>
    </source>
</evidence>
<dbReference type="InterPro" id="IPR001128">
    <property type="entry name" value="Cyt_P450"/>
</dbReference>
<dbReference type="AlphaFoldDB" id="A0AAE1M071"/>
<dbReference type="PANTHER" id="PTHR24305">
    <property type="entry name" value="CYTOCHROME P450"/>
    <property type="match status" value="1"/>
</dbReference>
<dbReference type="GO" id="GO:0005506">
    <property type="term" value="F:iron ion binding"/>
    <property type="evidence" value="ECO:0007669"/>
    <property type="project" value="InterPro"/>
</dbReference>
<gene>
    <name evidence="11" type="ORF">Triagg1_9949</name>
</gene>
<dbReference type="PROSITE" id="PS00086">
    <property type="entry name" value="CYTOCHROME_P450"/>
    <property type="match status" value="1"/>
</dbReference>
<evidence type="ECO:0000256" key="3">
    <source>
        <dbReference type="ARBA" id="ARBA00022617"/>
    </source>
</evidence>
<dbReference type="InterPro" id="IPR050121">
    <property type="entry name" value="Cytochrome_P450_monoxygenase"/>
</dbReference>